<name>N1WY02_9FLAO</name>
<reference evidence="1 2" key="1">
    <citation type="journal article" date="2014" name="Genome Biol. Evol.">
        <title>Extensive gene acquisition in the extremely psychrophilic bacterial species Psychroflexus torquis and the link to sea-ice ecosystem specialism.</title>
        <authorList>
            <person name="Feng S."/>
            <person name="Powell S.M."/>
            <person name="Wilson R."/>
            <person name="Bowman J.P."/>
        </authorList>
    </citation>
    <scope>NUCLEOTIDE SEQUENCE [LARGE SCALE GENOMIC DNA]</scope>
    <source>
        <strain evidence="1 2">ACAM 44</strain>
    </source>
</reference>
<organism evidence="1 2">
    <name type="scientific">Psychroflexus gondwanensis ACAM 44</name>
    <dbReference type="NCBI Taxonomy" id="1189619"/>
    <lineage>
        <taxon>Bacteria</taxon>
        <taxon>Pseudomonadati</taxon>
        <taxon>Bacteroidota</taxon>
        <taxon>Flavobacteriia</taxon>
        <taxon>Flavobacteriales</taxon>
        <taxon>Flavobacteriaceae</taxon>
        <taxon>Psychroflexus</taxon>
    </lineage>
</organism>
<gene>
    <name evidence="1" type="ORF">pgond44_02468</name>
</gene>
<sequence>MVSTGIKSSELSIKHLAKTFYFILYFHFKAKSKDLADLVNMPKLWVKHQNPY</sequence>
<evidence type="ECO:0000313" key="2">
    <source>
        <dbReference type="Proteomes" id="UP000012317"/>
    </source>
</evidence>
<evidence type="ECO:0000313" key="1">
    <source>
        <dbReference type="EMBL" id="EMY82067.1"/>
    </source>
</evidence>
<dbReference type="PATRIC" id="fig|1189619.4.peg.520"/>
<proteinExistence type="predicted"/>
<protein>
    <submittedName>
        <fullName evidence="1">Uncharacterized protein</fullName>
    </submittedName>
</protein>
<keyword evidence="2" id="KW-1185">Reference proteome</keyword>
<dbReference type="EMBL" id="APLF01000003">
    <property type="protein sequence ID" value="EMY82067.1"/>
    <property type="molecule type" value="Genomic_DNA"/>
</dbReference>
<comment type="caution">
    <text evidence="1">The sequence shown here is derived from an EMBL/GenBank/DDBJ whole genome shotgun (WGS) entry which is preliminary data.</text>
</comment>
<dbReference type="Proteomes" id="UP000012317">
    <property type="component" value="Unassembled WGS sequence"/>
</dbReference>
<dbReference type="AlphaFoldDB" id="N1WY02"/>
<accession>N1WY02</accession>